<sequence>MKKIKEFILISILSFVSRIYAQGGTMTKVENKILPETCKALCGDKSACLTPLEGDCRYYNDCFKQSGVWYGFVRQCSFGLHYNNATGVCDYVRSANCVSDRCKLFPETKVYSNANPYYFPKCDGAYWECKNGISEGHCCPETQVFVEGQGCVEQKGCVNECQATDAERCGREGAGHQFQKVNAYCGEYYECNANSPGQSDKLCCESGFEFVFQKGCVKNENCSDPCGYTAKKLACNIEKIDDYTYKYINNQRVVSCPPGTRLGSNGEGCYVCEYDTSKPGTRCKQTVFMNFNRTMSRWASTMDNWGAQAAWVGTVGLLPNARKGIINISSRDGRPRYLTIPTYNARDMDEVYMEIRFKPTAQKETSTNPTLISNCRSDTVTGKLFSPSFHVELTPTSIKVMAININDEVAIVEVPYTSDVFNNLTIHYDDVQLEVINTPEGGQEIKRTAPLTGGREQHTAIKIWTCKPTPPKASGPKKPIPANNPLSTDPAANPSNTDPAVNPPNTDPTNNPNPDPVVNP</sequence>
<organism evidence="4 5">
    <name type="scientific">Tegillarca granosa</name>
    <name type="common">Malaysian cockle</name>
    <name type="synonym">Anadara granosa</name>
    <dbReference type="NCBI Taxonomy" id="220873"/>
    <lineage>
        <taxon>Eukaryota</taxon>
        <taxon>Metazoa</taxon>
        <taxon>Spiralia</taxon>
        <taxon>Lophotrochozoa</taxon>
        <taxon>Mollusca</taxon>
        <taxon>Bivalvia</taxon>
        <taxon>Autobranchia</taxon>
        <taxon>Pteriomorphia</taxon>
        <taxon>Arcoida</taxon>
        <taxon>Arcoidea</taxon>
        <taxon>Arcidae</taxon>
        <taxon>Tegillarca</taxon>
    </lineage>
</organism>
<dbReference type="SUPFAM" id="SSF57625">
    <property type="entry name" value="Invertebrate chitin-binding proteins"/>
    <property type="match status" value="1"/>
</dbReference>
<feature type="signal peptide" evidence="2">
    <location>
        <begin position="1"/>
        <end position="21"/>
    </location>
</feature>
<dbReference type="InterPro" id="IPR002557">
    <property type="entry name" value="Chitin-bd_dom"/>
</dbReference>
<proteinExistence type="predicted"/>
<evidence type="ECO:0000259" key="3">
    <source>
        <dbReference type="PROSITE" id="PS50940"/>
    </source>
</evidence>
<evidence type="ECO:0000256" key="1">
    <source>
        <dbReference type="SAM" id="MobiDB-lite"/>
    </source>
</evidence>
<dbReference type="EMBL" id="JARBDR010000342">
    <property type="protein sequence ID" value="KAJ8313706.1"/>
    <property type="molecule type" value="Genomic_DNA"/>
</dbReference>
<feature type="compositionally biased region" description="Pro residues" evidence="1">
    <location>
        <begin position="501"/>
        <end position="520"/>
    </location>
</feature>
<accession>A0ABQ9FBW1</accession>
<feature type="chain" id="PRO_5046970118" description="Chitin-binding type-2 domain-containing protein" evidence="2">
    <location>
        <begin position="22"/>
        <end position="520"/>
    </location>
</feature>
<evidence type="ECO:0000313" key="5">
    <source>
        <dbReference type="Proteomes" id="UP001217089"/>
    </source>
</evidence>
<reference evidence="4 5" key="1">
    <citation type="submission" date="2022-12" db="EMBL/GenBank/DDBJ databases">
        <title>Chromosome-level genome of Tegillarca granosa.</title>
        <authorList>
            <person name="Kim J."/>
        </authorList>
    </citation>
    <scope>NUCLEOTIDE SEQUENCE [LARGE SCALE GENOMIC DNA]</scope>
    <source>
        <strain evidence="4">Teg-2019</strain>
        <tissue evidence="4">Adductor muscle</tissue>
    </source>
</reference>
<dbReference type="InterPro" id="IPR036508">
    <property type="entry name" value="Chitin-bd_dom_sf"/>
</dbReference>
<name>A0ABQ9FBW1_TEGGR</name>
<keyword evidence="5" id="KW-1185">Reference proteome</keyword>
<dbReference type="Proteomes" id="UP001217089">
    <property type="component" value="Unassembled WGS sequence"/>
</dbReference>
<protein>
    <recommendedName>
        <fullName evidence="3">Chitin-binding type-2 domain-containing protein</fullName>
    </recommendedName>
</protein>
<evidence type="ECO:0000313" key="4">
    <source>
        <dbReference type="EMBL" id="KAJ8313706.1"/>
    </source>
</evidence>
<feature type="region of interest" description="Disordered" evidence="1">
    <location>
        <begin position="464"/>
        <end position="520"/>
    </location>
</feature>
<comment type="caution">
    <text evidence="4">The sequence shown here is derived from an EMBL/GenBank/DDBJ whole genome shotgun (WGS) entry which is preliminary data.</text>
</comment>
<evidence type="ECO:0000256" key="2">
    <source>
        <dbReference type="SAM" id="SignalP"/>
    </source>
</evidence>
<feature type="domain" description="Chitin-binding type-2" evidence="3">
    <location>
        <begin position="39"/>
        <end position="99"/>
    </location>
</feature>
<gene>
    <name evidence="4" type="ORF">KUTeg_008267</name>
</gene>
<dbReference type="PROSITE" id="PS50940">
    <property type="entry name" value="CHIT_BIND_II"/>
    <property type="match status" value="1"/>
</dbReference>
<keyword evidence="2" id="KW-0732">Signal</keyword>